<dbReference type="GO" id="GO:0006952">
    <property type="term" value="P:defense response"/>
    <property type="evidence" value="ECO:0007669"/>
    <property type="project" value="UniProtKB-KW"/>
</dbReference>
<dbReference type="EMBL" id="GHES01030763">
    <property type="protein sequence ID" value="MPA61322.1"/>
    <property type="molecule type" value="Transcribed_RNA"/>
</dbReference>
<dbReference type="InterPro" id="IPR050905">
    <property type="entry name" value="Plant_NBS-LRR"/>
</dbReference>
<reference evidence="6" key="1">
    <citation type="submission" date="2019-08" db="EMBL/GenBank/DDBJ databases">
        <title>Reference gene set and small RNA set construction with multiple tissues from Davidia involucrata Baill.</title>
        <authorList>
            <person name="Yang H."/>
            <person name="Zhou C."/>
            <person name="Li G."/>
            <person name="Wang J."/>
            <person name="Gao P."/>
            <person name="Wang M."/>
            <person name="Wang R."/>
            <person name="Zhao Y."/>
        </authorList>
    </citation>
    <scope>NUCLEOTIDE SEQUENCE</scope>
    <source>
        <tissue evidence="6">Mixed with DoveR01_LX</tissue>
    </source>
</reference>
<feature type="signal peptide" evidence="4">
    <location>
        <begin position="1"/>
        <end position="16"/>
    </location>
</feature>
<name>A0A5B7AXA3_DAVIN</name>
<dbReference type="GO" id="GO:0005524">
    <property type="term" value="F:ATP binding"/>
    <property type="evidence" value="ECO:0007669"/>
    <property type="project" value="UniProtKB-KW"/>
</dbReference>
<feature type="domain" description="NB-ARC" evidence="5">
    <location>
        <begin position="170"/>
        <end position="330"/>
    </location>
</feature>
<keyword evidence="4" id="KW-0732">Signal</keyword>
<dbReference type="Pfam" id="PF00931">
    <property type="entry name" value="NB-ARC"/>
    <property type="match status" value="1"/>
</dbReference>
<dbReference type="PRINTS" id="PR00364">
    <property type="entry name" value="DISEASERSIST"/>
</dbReference>
<dbReference type="SUPFAM" id="SSF52540">
    <property type="entry name" value="P-loop containing nucleoside triphosphate hydrolases"/>
    <property type="match status" value="1"/>
</dbReference>
<dbReference type="PANTHER" id="PTHR33463">
    <property type="entry name" value="NB-ARC DOMAIN-CONTAINING PROTEIN-RELATED"/>
    <property type="match status" value="1"/>
</dbReference>
<sequence length="392" mass="45197">MWMEFLAFVALGSVMGTEPLEKIKKKIEALENIWTFIGECPEWLNYHNQLDEKVQTLNGKMEVLCSREVDVNEQLVAAEFQPGKKRKREVENWLRNVQSKKHEVQRIDQEVRKMKIFLRAWLGSRVEKKIQEVEELFQQGSFSEGLLLEVPPTRGEALLTTKLVGKVTSETKLEKIWACFMNDDILRIGVWGKKGVGKTSIMLHINNRLLENPSTSDHVYWVTVSQQLSIHELQNDIAKEVGLDLSDEKEERKRAAKLYKALQRRKKCVLILDDLQKHFSPSDVGIPTLVNGCKLILTTRSAEVCRKMGCQKIIEVGPLPDEEAEKLFMENLGVNITLAPEMEENLKQIVKECDGLPLQIKNVAERLRGVDDINEWRNTLNEVRELKNWLND</sequence>
<keyword evidence="1" id="KW-0433">Leucine-rich repeat</keyword>
<dbReference type="Gene3D" id="1.10.8.430">
    <property type="entry name" value="Helical domain of apoptotic protease-activating factors"/>
    <property type="match status" value="1"/>
</dbReference>
<evidence type="ECO:0000256" key="1">
    <source>
        <dbReference type="ARBA" id="ARBA00022614"/>
    </source>
</evidence>
<keyword evidence="3" id="KW-0067">ATP-binding</keyword>
<dbReference type="InterPro" id="IPR027417">
    <property type="entry name" value="P-loop_NTPase"/>
</dbReference>
<dbReference type="GO" id="GO:0043531">
    <property type="term" value="F:ADP binding"/>
    <property type="evidence" value="ECO:0007669"/>
    <property type="project" value="InterPro"/>
</dbReference>
<proteinExistence type="predicted"/>
<organism evidence="6">
    <name type="scientific">Davidia involucrata</name>
    <name type="common">Dove tree</name>
    <dbReference type="NCBI Taxonomy" id="16924"/>
    <lineage>
        <taxon>Eukaryota</taxon>
        <taxon>Viridiplantae</taxon>
        <taxon>Streptophyta</taxon>
        <taxon>Embryophyta</taxon>
        <taxon>Tracheophyta</taxon>
        <taxon>Spermatophyta</taxon>
        <taxon>Magnoliopsida</taxon>
        <taxon>eudicotyledons</taxon>
        <taxon>Gunneridae</taxon>
        <taxon>Pentapetalae</taxon>
        <taxon>asterids</taxon>
        <taxon>Cornales</taxon>
        <taxon>Nyssaceae</taxon>
        <taxon>Davidia</taxon>
    </lineage>
</organism>
<evidence type="ECO:0000313" key="6">
    <source>
        <dbReference type="EMBL" id="MPA61322.1"/>
    </source>
</evidence>
<evidence type="ECO:0000259" key="5">
    <source>
        <dbReference type="Pfam" id="PF00931"/>
    </source>
</evidence>
<dbReference type="InterPro" id="IPR042197">
    <property type="entry name" value="Apaf_helical"/>
</dbReference>
<accession>A0A5B7AXA3</accession>
<dbReference type="InterPro" id="IPR002182">
    <property type="entry name" value="NB-ARC"/>
</dbReference>
<dbReference type="Gene3D" id="3.40.50.300">
    <property type="entry name" value="P-loop containing nucleotide triphosphate hydrolases"/>
    <property type="match status" value="1"/>
</dbReference>
<evidence type="ECO:0000256" key="3">
    <source>
        <dbReference type="ARBA" id="ARBA00022840"/>
    </source>
</evidence>
<protein>
    <submittedName>
        <fullName evidence="6">Putative Disease resistance protein RPS2</fullName>
    </submittedName>
</protein>
<dbReference type="FunFam" id="3.40.50.300:FF:001091">
    <property type="entry name" value="Probable disease resistance protein At1g61300"/>
    <property type="match status" value="1"/>
</dbReference>
<dbReference type="PANTHER" id="PTHR33463:SF187">
    <property type="entry name" value="AND NB-ARC DOMAIN DISEASE RESISTANCE PROTEIN, PUTATIVE-RELATED"/>
    <property type="match status" value="1"/>
</dbReference>
<evidence type="ECO:0000256" key="2">
    <source>
        <dbReference type="ARBA" id="ARBA00022821"/>
    </source>
</evidence>
<gene>
    <name evidence="6" type="ORF">Din_030763</name>
</gene>
<keyword evidence="3" id="KW-0547">Nucleotide-binding</keyword>
<dbReference type="AlphaFoldDB" id="A0A5B7AXA3"/>
<keyword evidence="2" id="KW-0611">Plant defense</keyword>
<feature type="chain" id="PRO_5022729575" evidence="4">
    <location>
        <begin position="17"/>
        <end position="392"/>
    </location>
</feature>
<evidence type="ECO:0000256" key="4">
    <source>
        <dbReference type="SAM" id="SignalP"/>
    </source>
</evidence>